<reference evidence="2 3" key="1">
    <citation type="submission" date="2019-09" db="EMBL/GenBank/DDBJ databases">
        <title>A chromosome-level genome assembly of the Chinese tupelo Nyssa sinensis.</title>
        <authorList>
            <person name="Yang X."/>
            <person name="Kang M."/>
            <person name="Yang Y."/>
            <person name="Xiong H."/>
            <person name="Wang M."/>
            <person name="Zhang Z."/>
            <person name="Wang Z."/>
            <person name="Wu H."/>
            <person name="Ma T."/>
            <person name="Liu J."/>
            <person name="Xi Z."/>
        </authorList>
    </citation>
    <scope>NUCLEOTIDE SEQUENCE [LARGE SCALE GENOMIC DNA]</scope>
    <source>
        <strain evidence="2">J267</strain>
        <tissue evidence="2">Leaf</tissue>
    </source>
</reference>
<organism evidence="2 3">
    <name type="scientific">Nyssa sinensis</name>
    <dbReference type="NCBI Taxonomy" id="561372"/>
    <lineage>
        <taxon>Eukaryota</taxon>
        <taxon>Viridiplantae</taxon>
        <taxon>Streptophyta</taxon>
        <taxon>Embryophyta</taxon>
        <taxon>Tracheophyta</taxon>
        <taxon>Spermatophyta</taxon>
        <taxon>Magnoliopsida</taxon>
        <taxon>eudicotyledons</taxon>
        <taxon>Gunneridae</taxon>
        <taxon>Pentapetalae</taxon>
        <taxon>asterids</taxon>
        <taxon>Cornales</taxon>
        <taxon>Nyssaceae</taxon>
        <taxon>Nyssa</taxon>
    </lineage>
</organism>
<dbReference type="AlphaFoldDB" id="A0A5J5BJ88"/>
<gene>
    <name evidence="2" type="ORF">F0562_021310</name>
</gene>
<protein>
    <submittedName>
        <fullName evidence="2">Uncharacterized protein</fullName>
    </submittedName>
</protein>
<accession>A0A5J5BJ88</accession>
<evidence type="ECO:0000313" key="3">
    <source>
        <dbReference type="Proteomes" id="UP000325577"/>
    </source>
</evidence>
<dbReference type="InterPro" id="IPR036612">
    <property type="entry name" value="KH_dom_type_1_sf"/>
</dbReference>
<evidence type="ECO:0000256" key="1">
    <source>
        <dbReference type="SAM" id="MobiDB-lite"/>
    </source>
</evidence>
<dbReference type="SUPFAM" id="SSF54791">
    <property type="entry name" value="Eukaryotic type KH-domain (KH-domain type I)"/>
    <property type="match status" value="1"/>
</dbReference>
<name>A0A5J5BJ88_9ASTE</name>
<dbReference type="EMBL" id="CM018034">
    <property type="protein sequence ID" value="KAA8543195.1"/>
    <property type="molecule type" value="Genomic_DNA"/>
</dbReference>
<feature type="compositionally biased region" description="Polar residues" evidence="1">
    <location>
        <begin position="20"/>
        <end position="31"/>
    </location>
</feature>
<feature type="region of interest" description="Disordered" evidence="1">
    <location>
        <begin position="1"/>
        <end position="45"/>
    </location>
</feature>
<sequence length="137" mass="15311">MDSSGLVNTVEAKDDMVEDQVNQSEQQSVKSSRCPPTLEEEEQTYTPLETRQNICRTANAVRVLSTLGFSITVEVIMETVNLSNSLNLDIHEMLGAEFCVLVAEGEAERRSLIKKKRSKWVNQNQASSPEDNPLNLL</sequence>
<keyword evidence="3" id="KW-1185">Reference proteome</keyword>
<evidence type="ECO:0000313" key="2">
    <source>
        <dbReference type="EMBL" id="KAA8543195.1"/>
    </source>
</evidence>
<dbReference type="Proteomes" id="UP000325577">
    <property type="component" value="Linkage Group LG11"/>
</dbReference>
<dbReference type="OrthoDB" id="1650at2759"/>
<dbReference type="GO" id="GO:0003723">
    <property type="term" value="F:RNA binding"/>
    <property type="evidence" value="ECO:0007669"/>
    <property type="project" value="InterPro"/>
</dbReference>
<proteinExistence type="predicted"/>